<comment type="caution">
    <text evidence="1">The sequence shown here is derived from an EMBL/GenBank/DDBJ whole genome shotgun (WGS) entry which is preliminary data.</text>
</comment>
<gene>
    <name evidence="1" type="ORF">B7P34_05750</name>
</gene>
<dbReference type="Proteomes" id="UP000242427">
    <property type="component" value="Unassembled WGS sequence"/>
</dbReference>
<dbReference type="OrthoDB" id="4164256at2"/>
<evidence type="ECO:0000313" key="2">
    <source>
        <dbReference type="Proteomes" id="UP000242427"/>
    </source>
</evidence>
<dbReference type="RefSeq" id="WP_106674686.1">
    <property type="nucleotide sequence ID" value="NZ_PXWG01000007.1"/>
</dbReference>
<keyword evidence="2" id="KW-1185">Reference proteome</keyword>
<name>A0A9X7PJ08_9ACTN</name>
<sequence length="177" mass="19443">MATDPSTGLQGIDPGVWEQLAKVINEHKQDSEPATTTAEELKQHYIAEAQRFEDQGVAPPEVVQRVSGEADKWDPWEITVIGPVSVYGGIEFSGGENWVARAEVGIKLSGKVIWSEGFNLNSRMNSVSWEKSLGVVRGELTVGIYGDNKCLTVSGEGCYWWLKWRCAGFSKTLGCYG</sequence>
<organism evidence="1 2">
    <name type="scientific">Streptosporangium nondiastaticum</name>
    <dbReference type="NCBI Taxonomy" id="35764"/>
    <lineage>
        <taxon>Bacteria</taxon>
        <taxon>Bacillati</taxon>
        <taxon>Actinomycetota</taxon>
        <taxon>Actinomycetes</taxon>
        <taxon>Streptosporangiales</taxon>
        <taxon>Streptosporangiaceae</taxon>
        <taxon>Streptosporangium</taxon>
    </lineage>
</organism>
<dbReference type="AlphaFoldDB" id="A0A9X7PJ08"/>
<protein>
    <submittedName>
        <fullName evidence="1">Uncharacterized protein</fullName>
    </submittedName>
</protein>
<dbReference type="EMBL" id="PXWG01000007">
    <property type="protein sequence ID" value="PSJ29754.1"/>
    <property type="molecule type" value="Genomic_DNA"/>
</dbReference>
<reference evidence="1 2" key="1">
    <citation type="submission" date="2018-03" db="EMBL/GenBank/DDBJ databases">
        <title>Chitinolytic properties of Streptosporangium nondiastaticum TBG75A20.</title>
        <authorList>
            <person name="Gayathri V."/>
            <person name="Shiburaj S."/>
        </authorList>
    </citation>
    <scope>NUCLEOTIDE SEQUENCE [LARGE SCALE GENOMIC DNA]</scope>
    <source>
        <strain evidence="1 2">TBG75A20</strain>
    </source>
</reference>
<proteinExistence type="predicted"/>
<accession>A0A9X7PJ08</accession>
<evidence type="ECO:0000313" key="1">
    <source>
        <dbReference type="EMBL" id="PSJ29754.1"/>
    </source>
</evidence>